<sequence>MKFRNRGVIAGVAGVALIALVGLTGCASAAPASSQPTLDPDEEASITFTFWGNDVRAELYNEAIAAFEEQHPNIDVSVLFLSPNDYWEKRQIEASGGGLPDVVTMDLAYIRQYSQSGSLLDLEPYLGSIIQTDPIEPSVLGAGVVDGVTTAVPISTNAWSMFMNTTILDEIGVEPFAGGTWDDYYEWVAEATDAAQAAGVQDVWGGVDPSSRFVNFEMQLRAEGKDLFDDEGKPGFDEERLTEYWEEGADARAGGAFVPQQRVAEVQPLTAFDAGLGASDTQTDNFLAGYLANLGEGNEVTLQAPPLSVDGAKDLYLKASQMYSIAANSEHPAAAATLIDFLINSPESGEIFGTNRGLPASETAREAADLDPVSQDIVDYEASIADRLGEAPPAPIVGYGSLHEKFRELTEELNFGTLTIDQAVEQFFAEMDVVLNQ</sequence>
<dbReference type="Proteomes" id="UP000034098">
    <property type="component" value="Unassembled WGS sequence"/>
</dbReference>
<keyword evidence="3" id="KW-1185">Reference proteome</keyword>
<dbReference type="PROSITE" id="PS51257">
    <property type="entry name" value="PROKAR_LIPOPROTEIN"/>
    <property type="match status" value="1"/>
</dbReference>
<evidence type="ECO:0000256" key="1">
    <source>
        <dbReference type="SAM" id="SignalP"/>
    </source>
</evidence>
<dbReference type="AlphaFoldDB" id="A0A0M2HIC5"/>
<evidence type="ECO:0000313" key="2">
    <source>
        <dbReference type="EMBL" id="KJL44540.1"/>
    </source>
</evidence>
<dbReference type="Gene3D" id="3.40.190.10">
    <property type="entry name" value="Periplasmic binding protein-like II"/>
    <property type="match status" value="2"/>
</dbReference>
<feature type="chain" id="PRO_5005634106" evidence="1">
    <location>
        <begin position="30"/>
        <end position="437"/>
    </location>
</feature>
<name>A0A0M2HIC5_MICTR</name>
<gene>
    <name evidence="2" type="primary">yesO_1</name>
    <name evidence="2" type="ORF">RS82_00712</name>
</gene>
<keyword evidence="1" id="KW-0732">Signal</keyword>
<reference evidence="2 3" key="1">
    <citation type="submission" date="2015-02" db="EMBL/GenBank/DDBJ databases">
        <title>Draft genome sequences of ten Microbacterium spp. with emphasis on heavy metal contaminated environments.</title>
        <authorList>
            <person name="Corretto E."/>
        </authorList>
    </citation>
    <scope>NUCLEOTIDE SEQUENCE [LARGE SCALE GENOMIC DNA]</scope>
    <source>
        <strain evidence="2 3">DSM 8608</strain>
    </source>
</reference>
<dbReference type="PATRIC" id="fig|69370.6.peg.736"/>
<accession>A0A0M2HIC5</accession>
<proteinExistence type="predicted"/>
<dbReference type="SUPFAM" id="SSF53850">
    <property type="entry name" value="Periplasmic binding protein-like II"/>
    <property type="match status" value="1"/>
</dbReference>
<protein>
    <submittedName>
        <fullName evidence="2">Putative ABC transporter substrate-binding protein YesO</fullName>
    </submittedName>
</protein>
<dbReference type="PANTHER" id="PTHR43649">
    <property type="entry name" value="ARABINOSE-BINDING PROTEIN-RELATED"/>
    <property type="match status" value="1"/>
</dbReference>
<dbReference type="InterPro" id="IPR050490">
    <property type="entry name" value="Bact_solute-bd_prot1"/>
</dbReference>
<dbReference type="Pfam" id="PF01547">
    <property type="entry name" value="SBP_bac_1"/>
    <property type="match status" value="1"/>
</dbReference>
<comment type="caution">
    <text evidence="2">The sequence shown here is derived from an EMBL/GenBank/DDBJ whole genome shotgun (WGS) entry which is preliminary data.</text>
</comment>
<dbReference type="PANTHER" id="PTHR43649:SF30">
    <property type="entry name" value="ABC TRANSPORTER SUBSTRATE-BINDING PROTEIN"/>
    <property type="match status" value="1"/>
</dbReference>
<evidence type="ECO:0000313" key="3">
    <source>
        <dbReference type="Proteomes" id="UP000034098"/>
    </source>
</evidence>
<feature type="signal peptide" evidence="1">
    <location>
        <begin position="1"/>
        <end position="29"/>
    </location>
</feature>
<dbReference type="RefSeq" id="WP_045297035.1">
    <property type="nucleotide sequence ID" value="NZ_JYJA01000025.1"/>
</dbReference>
<dbReference type="InterPro" id="IPR006059">
    <property type="entry name" value="SBP"/>
</dbReference>
<dbReference type="EMBL" id="JYJA01000025">
    <property type="protein sequence ID" value="KJL44540.1"/>
    <property type="molecule type" value="Genomic_DNA"/>
</dbReference>
<organism evidence="2 3">
    <name type="scientific">Microbacterium trichothecenolyticum</name>
    <name type="common">Aureobacterium trichothecenolyticum</name>
    <dbReference type="NCBI Taxonomy" id="69370"/>
    <lineage>
        <taxon>Bacteria</taxon>
        <taxon>Bacillati</taxon>
        <taxon>Actinomycetota</taxon>
        <taxon>Actinomycetes</taxon>
        <taxon>Micrococcales</taxon>
        <taxon>Microbacteriaceae</taxon>
        <taxon>Microbacterium</taxon>
    </lineage>
</organism>
<dbReference type="OrthoDB" id="1650177at2"/>